<reference evidence="1 2" key="1">
    <citation type="submission" date="2018-08" db="EMBL/GenBank/DDBJ databases">
        <title>A genome reference for cultivated species of the human gut microbiota.</title>
        <authorList>
            <person name="Zou Y."/>
            <person name="Xue W."/>
            <person name="Luo G."/>
        </authorList>
    </citation>
    <scope>NUCLEOTIDE SEQUENCE [LARGE SCALE GENOMIC DNA]</scope>
    <source>
        <strain evidence="1 2">OM07-13</strain>
    </source>
</reference>
<name>A0A3E4YLJ2_9FIRM</name>
<dbReference type="EMBL" id="QSTP01000001">
    <property type="protein sequence ID" value="RGM75608.1"/>
    <property type="molecule type" value="Genomic_DNA"/>
</dbReference>
<evidence type="ECO:0000313" key="1">
    <source>
        <dbReference type="EMBL" id="RGM75608.1"/>
    </source>
</evidence>
<comment type="caution">
    <text evidence="1">The sequence shown here is derived from an EMBL/GenBank/DDBJ whole genome shotgun (WGS) entry which is preliminary data.</text>
</comment>
<dbReference type="RefSeq" id="WP_117718364.1">
    <property type="nucleotide sequence ID" value="NZ_QSTP01000001.1"/>
</dbReference>
<dbReference type="Proteomes" id="UP000260758">
    <property type="component" value="Unassembled WGS sequence"/>
</dbReference>
<organism evidence="1 2">
    <name type="scientific">Agathobacter rectalis</name>
    <dbReference type="NCBI Taxonomy" id="39491"/>
    <lineage>
        <taxon>Bacteria</taxon>
        <taxon>Bacillati</taxon>
        <taxon>Bacillota</taxon>
        <taxon>Clostridia</taxon>
        <taxon>Lachnospirales</taxon>
        <taxon>Lachnospiraceae</taxon>
        <taxon>Agathobacter</taxon>
    </lineage>
</organism>
<accession>A0A3E4YLJ2</accession>
<protein>
    <submittedName>
        <fullName evidence="1">Uncharacterized protein</fullName>
    </submittedName>
</protein>
<proteinExistence type="predicted"/>
<gene>
    <name evidence="1" type="ORF">DXB99_03510</name>
</gene>
<evidence type="ECO:0000313" key="2">
    <source>
        <dbReference type="Proteomes" id="UP000260758"/>
    </source>
</evidence>
<sequence>MSYLMFQNMLRQQKKEAKTFTHAFNTKRRNTPIIGRLFIDNEIIPIIDIKYEKINKKIDKNRGFYYVNDGYKVIINVSFPKNLASKYILNYIVIKLKDDNELNNFKLRIKNNEIINFTDYEDYRRNQDG</sequence>
<dbReference type="AlphaFoldDB" id="A0A3E4YLJ2"/>